<feature type="domain" description="GST N-terminal" evidence="1">
    <location>
        <begin position="30"/>
        <end position="123"/>
    </location>
</feature>
<dbReference type="EMBL" id="JANAWD010000484">
    <property type="protein sequence ID" value="KAJ3478800.1"/>
    <property type="molecule type" value="Genomic_DNA"/>
</dbReference>
<dbReference type="PANTHER" id="PTHR43968:SF6">
    <property type="entry name" value="GLUTATHIONE S-TRANSFERASE OMEGA"/>
    <property type="match status" value="1"/>
</dbReference>
<keyword evidence="4" id="KW-1185">Reference proteome</keyword>
<dbReference type="InterPro" id="IPR004045">
    <property type="entry name" value="Glutathione_S-Trfase_N"/>
</dbReference>
<dbReference type="Pfam" id="PF13409">
    <property type="entry name" value="GST_N_2"/>
    <property type="match status" value="1"/>
</dbReference>
<dbReference type="PANTHER" id="PTHR43968">
    <property type="match status" value="1"/>
</dbReference>
<accession>A0AAD5UWX1</accession>
<dbReference type="Gene3D" id="1.20.1050.10">
    <property type="match status" value="1"/>
</dbReference>
<evidence type="ECO:0000313" key="3">
    <source>
        <dbReference type="EMBL" id="KAJ3478800.1"/>
    </source>
</evidence>
<dbReference type="InterPro" id="IPR050983">
    <property type="entry name" value="GST_Omega/HSP26"/>
</dbReference>
<dbReference type="Gene3D" id="3.40.30.10">
    <property type="entry name" value="Glutaredoxin"/>
    <property type="match status" value="1"/>
</dbReference>
<dbReference type="InterPro" id="IPR010987">
    <property type="entry name" value="Glutathione-S-Trfase_C-like"/>
</dbReference>
<sequence>MSAKEDTGKSYHLKCTGDALTTANAHTSPSDITLFAGCFCPFVQRVWVALEYLGIDYHVSSRLVQFFEDIYEVDPYKKPAELLEVSPKGLVPAIKLNNYNPPHAVNESTVILEFLEEPITPTGYWSLHFIVISKPKMKVEGAKEFIEAVEGLIVLFERAATESNSNFGLWKADGDLGLADVMAGPWLFRATNVLPYYRGFTYPDGPKFHAYLERLLNHPAFKKTCSTKQLYIDSYERYVRLLRLVSALDGRDDDILPSCYATDMPTTDQIRA</sequence>
<evidence type="ECO:0000313" key="4">
    <source>
        <dbReference type="Proteomes" id="UP001212997"/>
    </source>
</evidence>
<dbReference type="Proteomes" id="UP001212997">
    <property type="component" value="Unassembled WGS sequence"/>
</dbReference>
<dbReference type="InterPro" id="IPR036249">
    <property type="entry name" value="Thioredoxin-like_sf"/>
</dbReference>
<comment type="caution">
    <text evidence="3">The sequence shown here is derived from an EMBL/GenBank/DDBJ whole genome shotgun (WGS) entry which is preliminary data.</text>
</comment>
<dbReference type="SUPFAM" id="SSF52833">
    <property type="entry name" value="Thioredoxin-like"/>
    <property type="match status" value="1"/>
</dbReference>
<reference evidence="3" key="1">
    <citation type="submission" date="2022-07" db="EMBL/GenBank/DDBJ databases">
        <title>Genome Sequence of Physisporinus lineatus.</title>
        <authorList>
            <person name="Buettner E."/>
        </authorList>
    </citation>
    <scope>NUCLEOTIDE SEQUENCE</scope>
    <source>
        <strain evidence="3">VT162</strain>
    </source>
</reference>
<organism evidence="3 4">
    <name type="scientific">Meripilus lineatus</name>
    <dbReference type="NCBI Taxonomy" id="2056292"/>
    <lineage>
        <taxon>Eukaryota</taxon>
        <taxon>Fungi</taxon>
        <taxon>Dikarya</taxon>
        <taxon>Basidiomycota</taxon>
        <taxon>Agaricomycotina</taxon>
        <taxon>Agaricomycetes</taxon>
        <taxon>Polyporales</taxon>
        <taxon>Meripilaceae</taxon>
        <taxon>Meripilus</taxon>
    </lineage>
</organism>
<dbReference type="PROSITE" id="PS50405">
    <property type="entry name" value="GST_CTER"/>
    <property type="match status" value="1"/>
</dbReference>
<evidence type="ECO:0000259" key="1">
    <source>
        <dbReference type="PROSITE" id="PS50404"/>
    </source>
</evidence>
<dbReference type="PROSITE" id="PS50404">
    <property type="entry name" value="GST_NTER"/>
    <property type="match status" value="1"/>
</dbReference>
<proteinExistence type="predicted"/>
<protein>
    <recommendedName>
        <fullName evidence="5">Glutathione S-transferase</fullName>
    </recommendedName>
</protein>
<dbReference type="CDD" id="cd00299">
    <property type="entry name" value="GST_C_family"/>
    <property type="match status" value="1"/>
</dbReference>
<feature type="domain" description="GST C-terminal" evidence="2">
    <location>
        <begin position="101"/>
        <end position="234"/>
    </location>
</feature>
<evidence type="ECO:0000259" key="2">
    <source>
        <dbReference type="PROSITE" id="PS50405"/>
    </source>
</evidence>
<dbReference type="GO" id="GO:0005737">
    <property type="term" value="C:cytoplasm"/>
    <property type="evidence" value="ECO:0007669"/>
    <property type="project" value="TreeGrafter"/>
</dbReference>
<dbReference type="CDD" id="cd00570">
    <property type="entry name" value="GST_N_family"/>
    <property type="match status" value="1"/>
</dbReference>
<dbReference type="SUPFAM" id="SSF47616">
    <property type="entry name" value="GST C-terminal domain-like"/>
    <property type="match status" value="1"/>
</dbReference>
<gene>
    <name evidence="3" type="ORF">NLI96_g9512</name>
</gene>
<dbReference type="AlphaFoldDB" id="A0AAD5UWX1"/>
<evidence type="ECO:0008006" key="5">
    <source>
        <dbReference type="Google" id="ProtNLM"/>
    </source>
</evidence>
<name>A0AAD5UWX1_9APHY</name>
<dbReference type="InterPro" id="IPR036282">
    <property type="entry name" value="Glutathione-S-Trfase_C_sf"/>
</dbReference>